<accession>A0A1I0DB99</accession>
<dbReference type="SUPFAM" id="SSF140931">
    <property type="entry name" value="Fic-like"/>
    <property type="match status" value="1"/>
</dbReference>
<evidence type="ECO:0000256" key="5">
    <source>
        <dbReference type="ARBA" id="ARBA00034531"/>
    </source>
</evidence>
<evidence type="ECO:0000256" key="3">
    <source>
        <dbReference type="ARBA" id="ARBA00022741"/>
    </source>
</evidence>
<evidence type="ECO:0000313" key="10">
    <source>
        <dbReference type="Proteomes" id="UP000198558"/>
    </source>
</evidence>
<comment type="catalytic activity">
    <reaction evidence="7">
        <text>L-tyrosyl-[protein] + ATP = O-(5'-adenylyl)-L-tyrosyl-[protein] + diphosphate</text>
        <dbReference type="Rhea" id="RHEA:54288"/>
        <dbReference type="Rhea" id="RHEA-COMP:10136"/>
        <dbReference type="Rhea" id="RHEA-COMP:13846"/>
        <dbReference type="ChEBI" id="CHEBI:30616"/>
        <dbReference type="ChEBI" id="CHEBI:33019"/>
        <dbReference type="ChEBI" id="CHEBI:46858"/>
        <dbReference type="ChEBI" id="CHEBI:83624"/>
        <dbReference type="EC" id="2.7.7.108"/>
    </reaction>
</comment>
<dbReference type="EC" id="2.7.7.108" evidence="5"/>
<dbReference type="Pfam" id="PF02661">
    <property type="entry name" value="Fic"/>
    <property type="match status" value="1"/>
</dbReference>
<keyword evidence="1" id="KW-0808">Transferase</keyword>
<comment type="catalytic activity">
    <reaction evidence="6">
        <text>L-threonyl-[protein] + ATP = 3-O-(5'-adenylyl)-L-threonyl-[protein] + diphosphate</text>
        <dbReference type="Rhea" id="RHEA:54292"/>
        <dbReference type="Rhea" id="RHEA-COMP:11060"/>
        <dbReference type="Rhea" id="RHEA-COMP:13847"/>
        <dbReference type="ChEBI" id="CHEBI:30013"/>
        <dbReference type="ChEBI" id="CHEBI:30616"/>
        <dbReference type="ChEBI" id="CHEBI:33019"/>
        <dbReference type="ChEBI" id="CHEBI:138113"/>
        <dbReference type="EC" id="2.7.7.108"/>
    </reaction>
</comment>
<dbReference type="EMBL" id="FOIN01000005">
    <property type="protein sequence ID" value="SET29506.1"/>
    <property type="molecule type" value="Genomic_DNA"/>
</dbReference>
<organism evidence="9 10">
    <name type="scientific">Thomasclavelia cocleata</name>
    <dbReference type="NCBI Taxonomy" id="69824"/>
    <lineage>
        <taxon>Bacteria</taxon>
        <taxon>Bacillati</taxon>
        <taxon>Bacillota</taxon>
        <taxon>Erysipelotrichia</taxon>
        <taxon>Erysipelotrichales</taxon>
        <taxon>Coprobacillaceae</taxon>
        <taxon>Thomasclavelia</taxon>
    </lineage>
</organism>
<dbReference type="OrthoDB" id="9813719at2"/>
<dbReference type="InterPro" id="IPR036597">
    <property type="entry name" value="Fido-like_dom_sf"/>
</dbReference>
<dbReference type="GO" id="GO:0051302">
    <property type="term" value="P:regulation of cell division"/>
    <property type="evidence" value="ECO:0007669"/>
    <property type="project" value="TreeGrafter"/>
</dbReference>
<dbReference type="GO" id="GO:0070733">
    <property type="term" value="F:AMPylase activity"/>
    <property type="evidence" value="ECO:0007669"/>
    <property type="project" value="UniProtKB-EC"/>
</dbReference>
<keyword evidence="2" id="KW-0548">Nucleotidyltransferase</keyword>
<gene>
    <name evidence="9" type="ORF">SAMN04489758_105107</name>
</gene>
<dbReference type="Proteomes" id="UP000198558">
    <property type="component" value="Unassembled WGS sequence"/>
</dbReference>
<evidence type="ECO:0000256" key="2">
    <source>
        <dbReference type="ARBA" id="ARBA00022695"/>
    </source>
</evidence>
<feature type="domain" description="Fido" evidence="8">
    <location>
        <begin position="51"/>
        <end position="193"/>
    </location>
</feature>
<dbReference type="PROSITE" id="PS51459">
    <property type="entry name" value="FIDO"/>
    <property type="match status" value="1"/>
</dbReference>
<dbReference type="RefSeq" id="WP_092352739.1">
    <property type="nucleotide sequence ID" value="NZ_FOIN01000005.1"/>
</dbReference>
<name>A0A1I0DB99_9FIRM</name>
<dbReference type="GeneID" id="78287828"/>
<dbReference type="InterPro" id="IPR003812">
    <property type="entry name" value="Fido"/>
</dbReference>
<proteinExistence type="predicted"/>
<keyword evidence="10" id="KW-1185">Reference proteome</keyword>
<reference evidence="10" key="1">
    <citation type="submission" date="2016-10" db="EMBL/GenBank/DDBJ databases">
        <authorList>
            <person name="Varghese N."/>
            <person name="Submissions S."/>
        </authorList>
    </citation>
    <scope>NUCLEOTIDE SEQUENCE [LARGE SCALE GENOMIC DNA]</scope>
    <source>
        <strain evidence="10">DSM 1551</strain>
    </source>
</reference>
<keyword evidence="4" id="KW-0067">ATP-binding</keyword>
<evidence type="ECO:0000256" key="4">
    <source>
        <dbReference type="ARBA" id="ARBA00022840"/>
    </source>
</evidence>
<dbReference type="PANTHER" id="PTHR39560:SF1">
    <property type="entry name" value="PROTEIN ADENYLYLTRANSFERASE FIC-RELATED"/>
    <property type="match status" value="1"/>
</dbReference>
<dbReference type="GO" id="GO:0005524">
    <property type="term" value="F:ATP binding"/>
    <property type="evidence" value="ECO:0007669"/>
    <property type="project" value="UniProtKB-KW"/>
</dbReference>
<evidence type="ECO:0000256" key="1">
    <source>
        <dbReference type="ARBA" id="ARBA00022679"/>
    </source>
</evidence>
<evidence type="ECO:0000313" key="9">
    <source>
        <dbReference type="EMBL" id="SET29506.1"/>
    </source>
</evidence>
<dbReference type="Gene3D" id="1.10.3290.10">
    <property type="entry name" value="Fido-like domain"/>
    <property type="match status" value="1"/>
</dbReference>
<keyword evidence="3" id="KW-0547">Nucleotide-binding</keyword>
<dbReference type="AlphaFoldDB" id="A0A1I0DB99"/>
<dbReference type="PANTHER" id="PTHR39560">
    <property type="entry name" value="PROTEIN ADENYLYLTRANSFERASE FIC-RELATED"/>
    <property type="match status" value="1"/>
</dbReference>
<evidence type="ECO:0000256" key="7">
    <source>
        <dbReference type="ARBA" id="ARBA00048696"/>
    </source>
</evidence>
<evidence type="ECO:0000256" key="6">
    <source>
        <dbReference type="ARBA" id="ARBA00047939"/>
    </source>
</evidence>
<evidence type="ECO:0000259" key="8">
    <source>
        <dbReference type="PROSITE" id="PS51459"/>
    </source>
</evidence>
<protein>
    <recommendedName>
        <fullName evidence="5">protein adenylyltransferase</fullName>
        <ecNumber evidence="5">2.7.7.108</ecNumber>
    </recommendedName>
</protein>
<sequence length="238" mass="28324">MDDIYCYKGTNVLRNLYDIHDKDILDELERESTNTKILSLELRPEQIVNDISIEHFNELHRFLFGNLYEWAGQYRVVDLYKSERVLSGLSVEYAKHNEIEKRLEEFLNKASQFDWKDKDVALKSTFDLLVGIWEIHAYREGNTRTCTTFIKRILLSQGIEFNAGLLKEHPAYVRDSLVMATYDEPQYLMRILKDAFETELNFQYFNKDSIKEEYKVAKEKYYTTKQAEKLIAKKKLMK</sequence>